<dbReference type="Proteomes" id="UP000196138">
    <property type="component" value="Chromosome"/>
</dbReference>
<dbReference type="GO" id="GO:0030313">
    <property type="term" value="C:cell envelope"/>
    <property type="evidence" value="ECO:0007669"/>
    <property type="project" value="UniProtKB-SubCell"/>
</dbReference>
<dbReference type="PROSITE" id="PS00194">
    <property type="entry name" value="THIOREDOXIN_1"/>
    <property type="match status" value="1"/>
</dbReference>
<name>A0A1Y0ERQ3_9BURK</name>
<evidence type="ECO:0000259" key="4">
    <source>
        <dbReference type="PROSITE" id="PS51352"/>
    </source>
</evidence>
<dbReference type="InterPro" id="IPR017937">
    <property type="entry name" value="Thioredoxin_CS"/>
</dbReference>
<dbReference type="GO" id="GO:0015036">
    <property type="term" value="F:disulfide oxidoreductase activity"/>
    <property type="evidence" value="ECO:0007669"/>
    <property type="project" value="UniProtKB-ARBA"/>
</dbReference>
<proteinExistence type="predicted"/>
<dbReference type="InterPro" id="IPR013740">
    <property type="entry name" value="Redoxin"/>
</dbReference>
<keyword evidence="3" id="KW-0676">Redox-active center</keyword>
<dbReference type="Pfam" id="PF08534">
    <property type="entry name" value="Redoxin"/>
    <property type="match status" value="1"/>
</dbReference>
<dbReference type="InterPro" id="IPR013766">
    <property type="entry name" value="Thioredoxin_domain"/>
</dbReference>
<comment type="subcellular location">
    <subcellularLocation>
        <location evidence="1">Cell envelope</location>
    </subcellularLocation>
</comment>
<dbReference type="CDD" id="cd02966">
    <property type="entry name" value="TlpA_like_family"/>
    <property type="match status" value="1"/>
</dbReference>
<evidence type="ECO:0000313" key="5">
    <source>
        <dbReference type="EMBL" id="ARU05932.1"/>
    </source>
</evidence>
<dbReference type="KEGG" id="cser:CCO03_15760"/>
<dbReference type="InterPro" id="IPR036249">
    <property type="entry name" value="Thioredoxin-like_sf"/>
</dbReference>
<dbReference type="InterPro" id="IPR006311">
    <property type="entry name" value="TAT_signal"/>
</dbReference>
<dbReference type="AlphaFoldDB" id="A0A1Y0ERQ3"/>
<feature type="domain" description="Thioredoxin" evidence="4">
    <location>
        <begin position="37"/>
        <end position="177"/>
    </location>
</feature>
<dbReference type="PROSITE" id="PS51352">
    <property type="entry name" value="THIOREDOXIN_2"/>
    <property type="match status" value="1"/>
</dbReference>
<sequence>MSASRRRLLQGAGLGALALGVGADVLWRQGGQAGALGAAESALWAFPAEGMTEQPLHLSAFQGKRVVVNFWATWCAPCVEELPLLSRFHADHAQAGWQVVGLALDQRAAVTQFLRRVPVEFPVGLAGAGGVELMRQLGNDRGGLPFTVVLDRQGVLVQRKIGQLSSSDLKNWLQMLA</sequence>
<dbReference type="InterPro" id="IPR050553">
    <property type="entry name" value="Thioredoxin_ResA/DsbE_sf"/>
</dbReference>
<dbReference type="SUPFAM" id="SSF52833">
    <property type="entry name" value="Thioredoxin-like"/>
    <property type="match status" value="1"/>
</dbReference>
<dbReference type="Gene3D" id="3.40.30.10">
    <property type="entry name" value="Glutaredoxin"/>
    <property type="match status" value="1"/>
</dbReference>
<dbReference type="OrthoDB" id="9811352at2"/>
<accession>A0A1Y0ERQ3</accession>
<evidence type="ECO:0000256" key="1">
    <source>
        <dbReference type="ARBA" id="ARBA00004196"/>
    </source>
</evidence>
<reference evidence="5 6" key="1">
    <citation type="submission" date="2017-05" db="EMBL/GenBank/DDBJ databases">
        <authorList>
            <person name="Song R."/>
            <person name="Chenine A.L."/>
            <person name="Ruprecht R.M."/>
        </authorList>
    </citation>
    <scope>NUCLEOTIDE SEQUENCE [LARGE SCALE GENOMIC DNA]</scope>
    <source>
        <strain evidence="5 6">DSM 26136</strain>
    </source>
</reference>
<keyword evidence="6" id="KW-1185">Reference proteome</keyword>
<protein>
    <recommendedName>
        <fullName evidence="4">Thioredoxin domain-containing protein</fullName>
    </recommendedName>
</protein>
<evidence type="ECO:0000256" key="2">
    <source>
        <dbReference type="ARBA" id="ARBA00022748"/>
    </source>
</evidence>
<dbReference type="PANTHER" id="PTHR42852">
    <property type="entry name" value="THIOL:DISULFIDE INTERCHANGE PROTEIN DSBE"/>
    <property type="match status" value="1"/>
</dbReference>
<evidence type="ECO:0000313" key="6">
    <source>
        <dbReference type="Proteomes" id="UP000196138"/>
    </source>
</evidence>
<dbReference type="GO" id="GO:0017004">
    <property type="term" value="P:cytochrome complex assembly"/>
    <property type="evidence" value="ECO:0007669"/>
    <property type="project" value="UniProtKB-KW"/>
</dbReference>
<dbReference type="PANTHER" id="PTHR42852:SF18">
    <property type="entry name" value="CHROMOSOME UNDETERMINED SCAFFOLD_47, WHOLE GENOME SHOTGUN SEQUENCE"/>
    <property type="match status" value="1"/>
</dbReference>
<dbReference type="EMBL" id="CP021455">
    <property type="protein sequence ID" value="ARU05932.1"/>
    <property type="molecule type" value="Genomic_DNA"/>
</dbReference>
<evidence type="ECO:0000256" key="3">
    <source>
        <dbReference type="ARBA" id="ARBA00023284"/>
    </source>
</evidence>
<organism evidence="5 6">
    <name type="scientific">Comamonas serinivorans</name>
    <dbReference type="NCBI Taxonomy" id="1082851"/>
    <lineage>
        <taxon>Bacteria</taxon>
        <taxon>Pseudomonadati</taxon>
        <taxon>Pseudomonadota</taxon>
        <taxon>Betaproteobacteria</taxon>
        <taxon>Burkholderiales</taxon>
        <taxon>Comamonadaceae</taxon>
        <taxon>Comamonas</taxon>
    </lineage>
</organism>
<dbReference type="PROSITE" id="PS51318">
    <property type="entry name" value="TAT"/>
    <property type="match status" value="1"/>
</dbReference>
<keyword evidence="2" id="KW-0201">Cytochrome c-type biogenesis</keyword>
<gene>
    <name evidence="5" type="ORF">CCO03_15760</name>
</gene>